<evidence type="ECO:0000259" key="1">
    <source>
        <dbReference type="Pfam" id="PF10551"/>
    </source>
</evidence>
<evidence type="ECO:0000313" key="3">
    <source>
        <dbReference type="Proteomes" id="UP001187192"/>
    </source>
</evidence>
<feature type="domain" description="MULE transposase" evidence="1">
    <location>
        <begin position="16"/>
        <end position="98"/>
    </location>
</feature>
<dbReference type="InterPro" id="IPR018289">
    <property type="entry name" value="MULE_transposase_dom"/>
</dbReference>
<dbReference type="PANTHER" id="PTHR31973">
    <property type="entry name" value="POLYPROTEIN, PUTATIVE-RELATED"/>
    <property type="match status" value="1"/>
</dbReference>
<protein>
    <recommendedName>
        <fullName evidence="1">MULE transposase domain-containing protein</fullName>
    </recommendedName>
</protein>
<name>A0AA88EMX1_FICCA</name>
<sequence>MCLAVSKHSWPYCRPVIVVDGSALKAKFGGMLPAACCHDANDCIFSLAFGIVPSKSNESWKWFFEKLRDLIGKRESLVIVTDRHKDIKYAANLVYLDAAYEI</sequence>
<dbReference type="EMBL" id="BTGU01014911">
    <property type="protein sequence ID" value="GMN75046.1"/>
    <property type="molecule type" value="Genomic_DNA"/>
</dbReference>
<dbReference type="Pfam" id="PF10551">
    <property type="entry name" value="MULE"/>
    <property type="match status" value="1"/>
</dbReference>
<proteinExistence type="predicted"/>
<comment type="caution">
    <text evidence="2">The sequence shown here is derived from an EMBL/GenBank/DDBJ whole genome shotgun (WGS) entry which is preliminary data.</text>
</comment>
<organism evidence="2 3">
    <name type="scientific">Ficus carica</name>
    <name type="common">Common fig</name>
    <dbReference type="NCBI Taxonomy" id="3494"/>
    <lineage>
        <taxon>Eukaryota</taxon>
        <taxon>Viridiplantae</taxon>
        <taxon>Streptophyta</taxon>
        <taxon>Embryophyta</taxon>
        <taxon>Tracheophyta</taxon>
        <taxon>Spermatophyta</taxon>
        <taxon>Magnoliopsida</taxon>
        <taxon>eudicotyledons</taxon>
        <taxon>Gunneridae</taxon>
        <taxon>Pentapetalae</taxon>
        <taxon>rosids</taxon>
        <taxon>fabids</taxon>
        <taxon>Rosales</taxon>
        <taxon>Moraceae</taxon>
        <taxon>Ficeae</taxon>
        <taxon>Ficus</taxon>
    </lineage>
</organism>
<dbReference type="AlphaFoldDB" id="A0AA88EMX1"/>
<evidence type="ECO:0000313" key="2">
    <source>
        <dbReference type="EMBL" id="GMN75046.1"/>
    </source>
</evidence>
<accession>A0AA88EMX1</accession>
<dbReference type="Proteomes" id="UP001187192">
    <property type="component" value="Unassembled WGS sequence"/>
</dbReference>
<keyword evidence="3" id="KW-1185">Reference proteome</keyword>
<gene>
    <name evidence="2" type="ORF">TIFTF001_054502</name>
</gene>
<reference evidence="2" key="1">
    <citation type="submission" date="2023-07" db="EMBL/GenBank/DDBJ databases">
        <title>draft genome sequence of fig (Ficus carica).</title>
        <authorList>
            <person name="Takahashi T."/>
            <person name="Nishimura K."/>
        </authorList>
    </citation>
    <scope>NUCLEOTIDE SEQUENCE</scope>
</reference>
<dbReference type="PANTHER" id="PTHR31973:SF187">
    <property type="entry name" value="MUTATOR TRANSPOSASE MUDRA PROTEIN"/>
    <property type="match status" value="1"/>
</dbReference>